<feature type="region of interest" description="Disordered" evidence="3">
    <location>
        <begin position="161"/>
        <end position="199"/>
    </location>
</feature>
<dbReference type="PANTHER" id="PTHR34916:SF1">
    <property type="entry name" value="GI:13385330"/>
    <property type="match status" value="1"/>
</dbReference>
<dbReference type="Pfam" id="PF15739">
    <property type="entry name" value="TSNAXIP1_N"/>
    <property type="match status" value="1"/>
</dbReference>
<protein>
    <recommendedName>
        <fullName evidence="4">Translin-associated factor X-interacting protein 1 N-terminal domain-containing protein</fullName>
    </recommendedName>
</protein>
<dbReference type="RefSeq" id="XP_038076972.1">
    <property type="nucleotide sequence ID" value="XM_038221044.1"/>
</dbReference>
<dbReference type="Proteomes" id="UP000887568">
    <property type="component" value="Unplaced"/>
</dbReference>
<feature type="region of interest" description="Disordered" evidence="3">
    <location>
        <begin position="88"/>
        <end position="138"/>
    </location>
</feature>
<dbReference type="CDD" id="cd14686">
    <property type="entry name" value="bZIP"/>
    <property type="match status" value="1"/>
</dbReference>
<reference evidence="5" key="1">
    <citation type="submission" date="2022-11" db="UniProtKB">
        <authorList>
            <consortium name="EnsemblMetazoa"/>
        </authorList>
    </citation>
    <scope>IDENTIFICATION</scope>
</reference>
<feature type="region of interest" description="Disordered" evidence="3">
    <location>
        <begin position="39"/>
        <end position="75"/>
    </location>
</feature>
<feature type="compositionally biased region" description="Polar residues" evidence="3">
    <location>
        <begin position="129"/>
        <end position="138"/>
    </location>
</feature>
<keyword evidence="6" id="KW-1185">Reference proteome</keyword>
<evidence type="ECO:0000313" key="5">
    <source>
        <dbReference type="EnsemblMetazoa" id="XP_038076972.1"/>
    </source>
</evidence>
<dbReference type="EnsemblMetazoa" id="XM_038221044.1">
    <property type="protein sequence ID" value="XP_038076972.1"/>
    <property type="gene ID" value="LOC119744864"/>
</dbReference>
<feature type="coiled-coil region" evidence="2">
    <location>
        <begin position="335"/>
        <end position="373"/>
    </location>
</feature>
<accession>A0A914BNB8</accession>
<organism evidence="5 6">
    <name type="scientific">Patiria miniata</name>
    <name type="common">Bat star</name>
    <name type="synonym">Asterina miniata</name>
    <dbReference type="NCBI Taxonomy" id="46514"/>
    <lineage>
        <taxon>Eukaryota</taxon>
        <taxon>Metazoa</taxon>
        <taxon>Echinodermata</taxon>
        <taxon>Eleutherozoa</taxon>
        <taxon>Asterozoa</taxon>
        <taxon>Asteroidea</taxon>
        <taxon>Valvatacea</taxon>
        <taxon>Valvatida</taxon>
        <taxon>Asterinidae</taxon>
        <taxon>Patiria</taxon>
    </lineage>
</organism>
<name>A0A914BNB8_PATMI</name>
<keyword evidence="1 2" id="KW-0175">Coiled coil</keyword>
<dbReference type="InterPro" id="IPR032755">
    <property type="entry name" value="TSNAXIP1_N"/>
</dbReference>
<dbReference type="OrthoDB" id="10024479at2759"/>
<evidence type="ECO:0000256" key="1">
    <source>
        <dbReference type="ARBA" id="ARBA00023054"/>
    </source>
</evidence>
<dbReference type="PANTHER" id="PTHR34916">
    <property type="entry name" value="GI:13385330"/>
    <property type="match status" value="1"/>
</dbReference>
<feature type="domain" description="Translin-associated factor X-interacting protein 1 N-terminal" evidence="4">
    <location>
        <begin position="246"/>
        <end position="360"/>
    </location>
</feature>
<evidence type="ECO:0000259" key="4">
    <source>
        <dbReference type="Pfam" id="PF15739"/>
    </source>
</evidence>
<dbReference type="OMA" id="QEGLWKF"/>
<proteinExistence type="predicted"/>
<evidence type="ECO:0000256" key="2">
    <source>
        <dbReference type="SAM" id="Coils"/>
    </source>
</evidence>
<dbReference type="GeneID" id="119744864"/>
<evidence type="ECO:0000256" key="3">
    <source>
        <dbReference type="SAM" id="MobiDB-lite"/>
    </source>
</evidence>
<evidence type="ECO:0000313" key="6">
    <source>
        <dbReference type="Proteomes" id="UP000887568"/>
    </source>
</evidence>
<sequence length="503" mass="57117">MAEKVSERPLHDILEGLFIEQKQDIDLLTRGHLNHNRLWKPPDKATHTPWQSSGKEVPLLYEPSKLPSPRRSTDHHDQMRDAVYNFGVGTSGSVHVPPKHKSVKKTQEAPLRKKSPRPIPPIPQASPDKSLQTEQRPNTVASYVSDSVYVEELRLPELMLPGARPKTPLRTGSPKSLAPLNADAKKSANAPPPPPTKHQFYESHLGGVTKKEQFERFLDFQKNVMKTPEMYERNVLSGRKIAEPLERKLKEDLMQLDDAHRLSGPNFQRLQVYSNIWDDLIKASPDFGEALAYIKNGYEEYMGSLLDSQSQTQSQVLAQQVESLASGTPIAPGEVNRAREEVQQLEAKAKELLEENDRLRKEVREEREALANMPTPEPETATQKALRDSRQHREEKPKGIAEQILELHAGILTQMDELQDLRQDLKENYVPISVVQHLDQCVRDTEADVLKVLSTNEYLEKTIQQLEADLEKIMQKTNTDPEESRKIWNSINMLSAPPTLGDD</sequence>
<dbReference type="AlphaFoldDB" id="A0A914BNB8"/>